<organism evidence="8">
    <name type="scientific">uncultured Thermomicrobiales bacterium</name>
    <dbReference type="NCBI Taxonomy" id="1645740"/>
    <lineage>
        <taxon>Bacteria</taxon>
        <taxon>Pseudomonadati</taxon>
        <taxon>Thermomicrobiota</taxon>
        <taxon>Thermomicrobia</taxon>
        <taxon>Thermomicrobiales</taxon>
        <taxon>environmental samples</taxon>
    </lineage>
</organism>
<accession>A0A6J4UWS4</accession>
<feature type="domain" description="Alcohol dehydrogenase-like C-terminal" evidence="6">
    <location>
        <begin position="196"/>
        <end position="265"/>
    </location>
</feature>
<evidence type="ECO:0000313" key="8">
    <source>
        <dbReference type="EMBL" id="CAA9558342.1"/>
    </source>
</evidence>
<proteinExistence type="inferred from homology"/>
<evidence type="ECO:0000259" key="6">
    <source>
        <dbReference type="Pfam" id="PF00107"/>
    </source>
</evidence>
<keyword evidence="2 5" id="KW-0479">Metal-binding</keyword>
<dbReference type="SUPFAM" id="SSF51735">
    <property type="entry name" value="NAD(P)-binding Rossmann-fold domains"/>
    <property type="match status" value="1"/>
</dbReference>
<evidence type="ECO:0000256" key="1">
    <source>
        <dbReference type="ARBA" id="ARBA00001947"/>
    </source>
</evidence>
<comment type="similarity">
    <text evidence="5">Belongs to the zinc-containing alcohol dehydrogenase family.</text>
</comment>
<dbReference type="Gene3D" id="3.40.50.720">
    <property type="entry name" value="NAD(P)-binding Rossmann-like Domain"/>
    <property type="match status" value="1"/>
</dbReference>
<reference evidence="8" key="1">
    <citation type="submission" date="2020-02" db="EMBL/GenBank/DDBJ databases">
        <authorList>
            <person name="Meier V. D."/>
        </authorList>
    </citation>
    <scope>NUCLEOTIDE SEQUENCE</scope>
    <source>
        <strain evidence="8">AVDCRST_MAG18</strain>
    </source>
</reference>
<dbReference type="SUPFAM" id="SSF50129">
    <property type="entry name" value="GroES-like"/>
    <property type="match status" value="1"/>
</dbReference>
<evidence type="ECO:0000256" key="3">
    <source>
        <dbReference type="ARBA" id="ARBA00022833"/>
    </source>
</evidence>
<dbReference type="Pfam" id="PF00107">
    <property type="entry name" value="ADH_zinc_N"/>
    <property type="match status" value="1"/>
</dbReference>
<keyword evidence="3 5" id="KW-0862">Zinc</keyword>
<dbReference type="Pfam" id="PF08240">
    <property type="entry name" value="ADH_N"/>
    <property type="match status" value="1"/>
</dbReference>
<dbReference type="InterPro" id="IPR013154">
    <property type="entry name" value="ADH-like_N"/>
</dbReference>
<evidence type="ECO:0000256" key="4">
    <source>
        <dbReference type="ARBA" id="ARBA00023002"/>
    </source>
</evidence>
<dbReference type="GO" id="GO:0016491">
    <property type="term" value="F:oxidoreductase activity"/>
    <property type="evidence" value="ECO:0007669"/>
    <property type="project" value="UniProtKB-KW"/>
</dbReference>
<sequence length="389" mass="42013">MRALCWYGKDDVRVDTVPDPEIVNPRDAIVKITSTAICGSDLHLYDGYIPTMQKGDVLGHEFMGEIVETGRGVTNLKKGERVVVPFTISCGNCFFCQKELWSLCDNSNPNAWMVEKLYGASPSGLFGYSHMMGGYAGGQAEYVRVPFADVGPIKIPDGLADEQVLFLSDILPTAYQAAENGDIQPGDTVAIWGGGPVGQLTIKCAYLLGAERVIAIDQVPERLAMARNQGKAETIDFSQEDVIDRLKELTGGRGPDVCIDAVGLEAHGMAPDAILDRAKAALFLATDRPHALREAIQACRKGGVVSIPGVYGGLLDKVPFGAAFNKGLTFKMGQTHVQRYLQPLLEKIQGGELDAASIITHRLSLDEAPDAYKTFKARKDGCVKVVLKP</sequence>
<evidence type="ECO:0000259" key="7">
    <source>
        <dbReference type="Pfam" id="PF08240"/>
    </source>
</evidence>
<dbReference type="InterPro" id="IPR036291">
    <property type="entry name" value="NAD(P)-bd_dom_sf"/>
</dbReference>
<dbReference type="PANTHER" id="PTHR42813:SF2">
    <property type="entry name" value="DEHYDROGENASE, ZINC-CONTAINING, PUTATIVE (AFU_ORTHOLOGUE AFUA_2G02810)-RELATED"/>
    <property type="match status" value="1"/>
</dbReference>
<gene>
    <name evidence="8" type="ORF">AVDCRST_MAG18-868</name>
</gene>
<feature type="domain" description="Alcohol dehydrogenase-like N-terminal" evidence="7">
    <location>
        <begin position="25"/>
        <end position="153"/>
    </location>
</feature>
<evidence type="ECO:0000256" key="2">
    <source>
        <dbReference type="ARBA" id="ARBA00022723"/>
    </source>
</evidence>
<protein>
    <submittedName>
        <fullName evidence="8">Threonine dehydrogenase and related Zn-dependent dehydrogenases</fullName>
    </submittedName>
</protein>
<dbReference type="Gene3D" id="3.90.180.10">
    <property type="entry name" value="Medium-chain alcohol dehydrogenases, catalytic domain"/>
    <property type="match status" value="1"/>
</dbReference>
<dbReference type="AlphaFoldDB" id="A0A6J4UWS4"/>
<dbReference type="PROSITE" id="PS00059">
    <property type="entry name" value="ADH_ZINC"/>
    <property type="match status" value="1"/>
</dbReference>
<dbReference type="EMBL" id="CADCWN010000059">
    <property type="protein sequence ID" value="CAA9558342.1"/>
    <property type="molecule type" value="Genomic_DNA"/>
</dbReference>
<name>A0A6J4UWS4_9BACT</name>
<dbReference type="GO" id="GO:0008270">
    <property type="term" value="F:zinc ion binding"/>
    <property type="evidence" value="ECO:0007669"/>
    <property type="project" value="InterPro"/>
</dbReference>
<dbReference type="InterPro" id="IPR002328">
    <property type="entry name" value="ADH_Zn_CS"/>
</dbReference>
<dbReference type="InterPro" id="IPR011032">
    <property type="entry name" value="GroES-like_sf"/>
</dbReference>
<keyword evidence="4" id="KW-0560">Oxidoreductase</keyword>
<dbReference type="CDD" id="cd08283">
    <property type="entry name" value="FDH_like_1"/>
    <property type="match status" value="1"/>
</dbReference>
<evidence type="ECO:0000256" key="5">
    <source>
        <dbReference type="RuleBase" id="RU361277"/>
    </source>
</evidence>
<dbReference type="InterPro" id="IPR013149">
    <property type="entry name" value="ADH-like_C"/>
</dbReference>
<comment type="cofactor">
    <cofactor evidence="1 5">
        <name>Zn(2+)</name>
        <dbReference type="ChEBI" id="CHEBI:29105"/>
    </cofactor>
</comment>
<dbReference type="PANTHER" id="PTHR42813">
    <property type="entry name" value="ZINC-TYPE ALCOHOL DEHYDROGENASE-LIKE"/>
    <property type="match status" value="1"/>
</dbReference>